<name>A0ABQ5JUD4_9EUKA</name>
<dbReference type="InterPro" id="IPR043502">
    <property type="entry name" value="DNA/RNA_pol_sf"/>
</dbReference>
<comment type="caution">
    <text evidence="2">The sequence shown here is derived from an EMBL/GenBank/DDBJ whole genome shotgun (WGS) entry which is preliminary data.</text>
</comment>
<accession>A0ABQ5JUD4</accession>
<dbReference type="PANTHER" id="PTHR24559">
    <property type="entry name" value="TRANSPOSON TY3-I GAG-POL POLYPROTEIN"/>
    <property type="match status" value="1"/>
</dbReference>
<feature type="non-terminal residue" evidence="2">
    <location>
        <position position="177"/>
    </location>
</feature>
<dbReference type="PROSITE" id="PS50878">
    <property type="entry name" value="RT_POL"/>
    <property type="match status" value="1"/>
</dbReference>
<feature type="domain" description="Reverse transcriptase" evidence="1">
    <location>
        <begin position="76"/>
        <end position="177"/>
    </location>
</feature>
<dbReference type="Gene3D" id="3.10.10.10">
    <property type="entry name" value="HIV Type 1 Reverse Transcriptase, subunit A, domain 1"/>
    <property type="match status" value="1"/>
</dbReference>
<dbReference type="Pfam" id="PF00078">
    <property type="entry name" value="RVT_1"/>
    <property type="match status" value="1"/>
</dbReference>
<dbReference type="EMBL" id="BQXS01005630">
    <property type="protein sequence ID" value="GKT13380.1"/>
    <property type="molecule type" value="Genomic_DNA"/>
</dbReference>
<protein>
    <recommendedName>
        <fullName evidence="1">Reverse transcriptase domain-containing protein</fullName>
    </recommendedName>
</protein>
<gene>
    <name evidence="2" type="ORF">ADUPG1_003960</name>
</gene>
<dbReference type="Gene3D" id="3.30.70.270">
    <property type="match status" value="1"/>
</dbReference>
<organism evidence="2 3">
    <name type="scientific">Aduncisulcus paluster</name>
    <dbReference type="NCBI Taxonomy" id="2918883"/>
    <lineage>
        <taxon>Eukaryota</taxon>
        <taxon>Metamonada</taxon>
        <taxon>Carpediemonas-like organisms</taxon>
        <taxon>Aduncisulcus</taxon>
    </lineage>
</organism>
<dbReference type="PANTHER" id="PTHR24559:SF444">
    <property type="entry name" value="REVERSE TRANSCRIPTASE DOMAIN-CONTAINING PROTEIN"/>
    <property type="match status" value="1"/>
</dbReference>
<evidence type="ECO:0000313" key="2">
    <source>
        <dbReference type="EMBL" id="GKT13380.1"/>
    </source>
</evidence>
<evidence type="ECO:0000313" key="3">
    <source>
        <dbReference type="Proteomes" id="UP001057375"/>
    </source>
</evidence>
<reference evidence="2" key="1">
    <citation type="submission" date="2022-03" db="EMBL/GenBank/DDBJ databases">
        <title>Draft genome sequence of Aduncisulcus paluster, a free-living microaerophilic Fornicata.</title>
        <authorList>
            <person name="Yuyama I."/>
            <person name="Kume K."/>
            <person name="Tamura T."/>
            <person name="Inagaki Y."/>
            <person name="Hashimoto T."/>
        </authorList>
    </citation>
    <scope>NUCLEOTIDE SEQUENCE</scope>
    <source>
        <strain evidence="2">NY0171</strain>
    </source>
</reference>
<dbReference type="CDD" id="cd01647">
    <property type="entry name" value="RT_LTR"/>
    <property type="match status" value="1"/>
</dbReference>
<dbReference type="InterPro" id="IPR053134">
    <property type="entry name" value="RNA-dir_DNA_polymerase"/>
</dbReference>
<dbReference type="InterPro" id="IPR000477">
    <property type="entry name" value="RT_dom"/>
</dbReference>
<sequence length="177" mass="20859">SDIGDDNRDYVCEIPELAERIREIIEEYERNINRDKPARVEEFKIKLLSTDKVWSKTRRHPIQFKEHLEIKLDELLEKGIIEPSESPYAAPLVLLPKPAGGIRMCVDYTRLNKIIEDDRYPIPRQEDLFEAIEGQRIFAAIDLENGYYHIPIRKEDQQITAFTTARGLFEWKRMPFG</sequence>
<feature type="non-terminal residue" evidence="2">
    <location>
        <position position="1"/>
    </location>
</feature>
<dbReference type="SUPFAM" id="SSF56672">
    <property type="entry name" value="DNA/RNA polymerases"/>
    <property type="match status" value="1"/>
</dbReference>
<evidence type="ECO:0000259" key="1">
    <source>
        <dbReference type="PROSITE" id="PS50878"/>
    </source>
</evidence>
<keyword evidence="3" id="KW-1185">Reference proteome</keyword>
<dbReference type="InterPro" id="IPR043128">
    <property type="entry name" value="Rev_trsase/Diguanyl_cyclase"/>
</dbReference>
<proteinExistence type="predicted"/>
<dbReference type="Proteomes" id="UP001057375">
    <property type="component" value="Unassembled WGS sequence"/>
</dbReference>